<dbReference type="EMBL" id="JBHSOG010000024">
    <property type="protein sequence ID" value="MFC5769114.1"/>
    <property type="molecule type" value="Genomic_DNA"/>
</dbReference>
<feature type="transmembrane region" description="Helical" evidence="1">
    <location>
        <begin position="355"/>
        <end position="378"/>
    </location>
</feature>
<comment type="caution">
    <text evidence="2">The sequence shown here is derived from an EMBL/GenBank/DDBJ whole genome shotgun (WGS) entry which is preliminary data.</text>
</comment>
<feature type="transmembrane region" description="Helical" evidence="1">
    <location>
        <begin position="193"/>
        <end position="212"/>
    </location>
</feature>
<feature type="transmembrane region" description="Helical" evidence="1">
    <location>
        <begin position="331"/>
        <end position="349"/>
    </location>
</feature>
<protein>
    <recommendedName>
        <fullName evidence="4">Glycosyltransferase RgtA/B/C/D-like domain-containing protein</fullName>
    </recommendedName>
</protein>
<evidence type="ECO:0008006" key="4">
    <source>
        <dbReference type="Google" id="ProtNLM"/>
    </source>
</evidence>
<keyword evidence="1" id="KW-0812">Transmembrane</keyword>
<dbReference type="RefSeq" id="WP_096451826.1">
    <property type="nucleotide sequence ID" value="NZ_JBHSOG010000024.1"/>
</dbReference>
<sequence length="514" mass="56294">MIPSQTDRASIHPATTPAHAALRWAATLTGTRVLTALVILVAMALLAAMGEVINRDGTLFVRTAEAFLDGGLDAALELYPWPAYSVLFALVSRFTGLALEDAAHLVNAGLWVLLADAFIRLHARLEPDTGKPWVAALVFLSFPKLAHGLEIYRDWGYIAFALFAIVPLCRFWQEERGRVGDALLWQAGATMATLFRVEGAVLLALAPLALLLQDRPWRERLRRASLVGACAVPALVAVLAFVLASDTPVGRLHELLVYGNPAEVFTAFDEVARQIGDVLDKYSRDFAHPMLASGIVTMSVWMALKNLGVFLVLLTAYGLHRFGLPRRAGYGLIYSLLGIVALTLIVFFAKQLTLVGRYAVLASCLILIITSALAARLLDRRRTAGRRGRWVRTLALAGLVIGGLINTISVQPDYKIYIRDAGQWLGRNVPADVPIATNDTVINYYAGRPLGAQFSNLDQLRAHLAHAMPPYYVALRLDDHEAGAARALFSGAPVMEYHSPQARETLLIFYLQQR</sequence>
<feature type="transmembrane region" description="Helical" evidence="1">
    <location>
        <begin position="155"/>
        <end position="173"/>
    </location>
</feature>
<keyword evidence="3" id="KW-1185">Reference proteome</keyword>
<feature type="transmembrane region" description="Helical" evidence="1">
    <location>
        <begin position="390"/>
        <end position="409"/>
    </location>
</feature>
<evidence type="ECO:0000256" key="1">
    <source>
        <dbReference type="SAM" id="Phobius"/>
    </source>
</evidence>
<keyword evidence="1" id="KW-0472">Membrane</keyword>
<feature type="transmembrane region" description="Helical" evidence="1">
    <location>
        <begin position="224"/>
        <end position="244"/>
    </location>
</feature>
<reference evidence="3" key="1">
    <citation type="journal article" date="2019" name="Int. J. Syst. Evol. Microbiol.">
        <title>The Global Catalogue of Microorganisms (GCM) 10K type strain sequencing project: providing services to taxonomists for standard genome sequencing and annotation.</title>
        <authorList>
            <consortium name="The Broad Institute Genomics Platform"/>
            <consortium name="The Broad Institute Genome Sequencing Center for Infectious Disease"/>
            <person name="Wu L."/>
            <person name="Ma J."/>
        </authorList>
    </citation>
    <scope>NUCLEOTIDE SEQUENCE [LARGE SCALE GENOMIC DNA]</scope>
    <source>
        <strain evidence="3">SHR3</strain>
    </source>
</reference>
<organism evidence="2 3">
    <name type="scientific">Thauera sinica</name>
    <dbReference type="NCBI Taxonomy" id="2665146"/>
    <lineage>
        <taxon>Bacteria</taxon>
        <taxon>Pseudomonadati</taxon>
        <taxon>Pseudomonadota</taxon>
        <taxon>Betaproteobacteria</taxon>
        <taxon>Rhodocyclales</taxon>
        <taxon>Zoogloeaceae</taxon>
        <taxon>Thauera</taxon>
    </lineage>
</organism>
<feature type="transmembrane region" description="Helical" evidence="1">
    <location>
        <begin position="33"/>
        <end position="53"/>
    </location>
</feature>
<dbReference type="Proteomes" id="UP001595974">
    <property type="component" value="Unassembled WGS sequence"/>
</dbReference>
<gene>
    <name evidence="2" type="ORF">ACFPTN_06980</name>
</gene>
<keyword evidence="1" id="KW-1133">Transmembrane helix</keyword>
<proteinExistence type="predicted"/>
<evidence type="ECO:0000313" key="3">
    <source>
        <dbReference type="Proteomes" id="UP001595974"/>
    </source>
</evidence>
<accession>A0ABW1APP6</accession>
<feature type="transmembrane region" description="Helical" evidence="1">
    <location>
        <begin position="291"/>
        <end position="319"/>
    </location>
</feature>
<name>A0ABW1APP6_9RHOO</name>
<evidence type="ECO:0000313" key="2">
    <source>
        <dbReference type="EMBL" id="MFC5769114.1"/>
    </source>
</evidence>